<dbReference type="Proteomes" id="UP000193560">
    <property type="component" value="Unassembled WGS sequence"/>
</dbReference>
<comment type="caution">
    <text evidence="10">The sequence shown here is derived from an EMBL/GenBank/DDBJ whole genome shotgun (WGS) entry which is preliminary data.</text>
</comment>
<evidence type="ECO:0000256" key="5">
    <source>
        <dbReference type="ARBA" id="ARBA00022729"/>
    </source>
</evidence>
<dbReference type="PANTHER" id="PTHR12692">
    <property type="entry name" value="DOLICHYL-DIPHOSPHOOLIGOSACCHARIDE--PROTEIN GLYCOSYLTRANSFERASE-RELATED"/>
    <property type="match status" value="1"/>
</dbReference>
<dbReference type="InterPro" id="IPR036249">
    <property type="entry name" value="Thioredoxin-like_sf"/>
</dbReference>
<evidence type="ECO:0000256" key="1">
    <source>
        <dbReference type="ARBA" id="ARBA00002791"/>
    </source>
</evidence>
<organism evidence="10 11">
    <name type="scientific">Absidia repens</name>
    <dbReference type="NCBI Taxonomy" id="90262"/>
    <lineage>
        <taxon>Eukaryota</taxon>
        <taxon>Fungi</taxon>
        <taxon>Fungi incertae sedis</taxon>
        <taxon>Mucoromycota</taxon>
        <taxon>Mucoromycotina</taxon>
        <taxon>Mucoromycetes</taxon>
        <taxon>Mucorales</taxon>
        <taxon>Cunninghamellaceae</taxon>
        <taxon>Absidia</taxon>
    </lineage>
</organism>
<feature type="transmembrane region" description="Helical" evidence="9">
    <location>
        <begin position="249"/>
        <end position="267"/>
    </location>
</feature>
<dbReference type="OrthoDB" id="67566at2759"/>
<dbReference type="GO" id="GO:0018279">
    <property type="term" value="P:protein N-linked glycosylation via asparagine"/>
    <property type="evidence" value="ECO:0007669"/>
    <property type="project" value="TreeGrafter"/>
</dbReference>
<keyword evidence="5" id="KW-0732">Signal</keyword>
<evidence type="ECO:0000256" key="6">
    <source>
        <dbReference type="ARBA" id="ARBA00022824"/>
    </source>
</evidence>
<comment type="similarity">
    <text evidence="3">Belongs to the OST3/OST6 family.</text>
</comment>
<evidence type="ECO:0000256" key="9">
    <source>
        <dbReference type="SAM" id="Phobius"/>
    </source>
</evidence>
<accession>A0A1X2ILF7</accession>
<evidence type="ECO:0000256" key="3">
    <source>
        <dbReference type="ARBA" id="ARBA00009561"/>
    </source>
</evidence>
<reference evidence="10 11" key="1">
    <citation type="submission" date="2016-07" db="EMBL/GenBank/DDBJ databases">
        <title>Pervasive Adenine N6-methylation of Active Genes in Fungi.</title>
        <authorList>
            <consortium name="DOE Joint Genome Institute"/>
            <person name="Mondo S.J."/>
            <person name="Dannebaum R.O."/>
            <person name="Kuo R.C."/>
            <person name="Labutti K."/>
            <person name="Haridas S."/>
            <person name="Kuo A."/>
            <person name="Salamov A."/>
            <person name="Ahrendt S.R."/>
            <person name="Lipzen A."/>
            <person name="Sullivan W."/>
            <person name="Andreopoulos W.B."/>
            <person name="Clum A."/>
            <person name="Lindquist E."/>
            <person name="Daum C."/>
            <person name="Ramamoorthy G.K."/>
            <person name="Gryganskyi A."/>
            <person name="Culley D."/>
            <person name="Magnuson J.K."/>
            <person name="James T.Y."/>
            <person name="O'Malley M.A."/>
            <person name="Stajich J.E."/>
            <person name="Spatafora J.W."/>
            <person name="Visel A."/>
            <person name="Grigoriev I.V."/>
        </authorList>
    </citation>
    <scope>NUCLEOTIDE SEQUENCE [LARGE SCALE GENOMIC DNA]</scope>
    <source>
        <strain evidence="10 11">NRRL 1336</strain>
    </source>
</reference>
<feature type="transmembrane region" description="Helical" evidence="9">
    <location>
        <begin position="279"/>
        <end position="299"/>
    </location>
</feature>
<evidence type="ECO:0000256" key="2">
    <source>
        <dbReference type="ARBA" id="ARBA00004477"/>
    </source>
</evidence>
<evidence type="ECO:0000256" key="4">
    <source>
        <dbReference type="ARBA" id="ARBA00022692"/>
    </source>
</evidence>
<comment type="subcellular location">
    <subcellularLocation>
        <location evidence="2">Endoplasmic reticulum membrane</location>
        <topology evidence="2">Multi-pass membrane protein</topology>
    </subcellularLocation>
</comment>
<dbReference type="PANTHER" id="PTHR12692:SF0">
    <property type="entry name" value="GH11935P"/>
    <property type="match status" value="1"/>
</dbReference>
<evidence type="ECO:0000256" key="7">
    <source>
        <dbReference type="ARBA" id="ARBA00022989"/>
    </source>
</evidence>
<keyword evidence="6" id="KW-0256">Endoplasmic reticulum</keyword>
<evidence type="ECO:0008006" key="12">
    <source>
        <dbReference type="Google" id="ProtNLM"/>
    </source>
</evidence>
<dbReference type="SUPFAM" id="SSF52833">
    <property type="entry name" value="Thioredoxin-like"/>
    <property type="match status" value="1"/>
</dbReference>
<feature type="transmembrane region" description="Helical" evidence="9">
    <location>
        <begin position="197"/>
        <end position="215"/>
    </location>
</feature>
<dbReference type="InterPro" id="IPR021149">
    <property type="entry name" value="OligosaccharylTrfase_OST3/OST6"/>
</dbReference>
<dbReference type="Gene3D" id="3.40.30.10">
    <property type="entry name" value="Glutaredoxin"/>
    <property type="match status" value="1"/>
</dbReference>
<evidence type="ECO:0000313" key="10">
    <source>
        <dbReference type="EMBL" id="ORZ18609.1"/>
    </source>
</evidence>
<keyword evidence="4 9" id="KW-0812">Transmembrane</keyword>
<evidence type="ECO:0000313" key="11">
    <source>
        <dbReference type="Proteomes" id="UP000193560"/>
    </source>
</evidence>
<sequence length="312" mass="35103">MTLLCLVSGQTDAKTKKLIKLATENKGSKGVVKLDSNAYFKYTQGKRDYGMVVLLTALGDQFRCVPCREFDPEYKLVASSFQKTKHSDRVFFGHLDFMDGQAVYQQLAIQTAPNVLYFPPSGAGEKKEPIKYDLARNGFAAEPLAEFVKHQSGISFNVVRPFDYGQFIAKVILGLGVLASIKLVYRYFSFILFHKNTWTAITIVTVLVMTSGHMFNRIRNTPYSVPGPNGQLSYVAAGFSSQYGIETQLVASIYGVLAFAVVSLAYSVPRFDDKWRQRVGVYIWTSCFIVIFSCLMAFFKIKNEAYPFKILF</sequence>
<keyword evidence="7 9" id="KW-1133">Transmembrane helix</keyword>
<keyword evidence="8 9" id="KW-0472">Membrane</keyword>
<dbReference type="AlphaFoldDB" id="A0A1X2ILF7"/>
<gene>
    <name evidence="10" type="ORF">BCR42DRAFT_325022</name>
</gene>
<protein>
    <recommendedName>
        <fullName evidence="12">Magnesium transporter protein 1</fullName>
    </recommendedName>
</protein>
<feature type="transmembrane region" description="Helical" evidence="9">
    <location>
        <begin position="167"/>
        <end position="185"/>
    </location>
</feature>
<keyword evidence="11" id="KW-1185">Reference proteome</keyword>
<dbReference type="EMBL" id="MCGE01000008">
    <property type="protein sequence ID" value="ORZ18609.1"/>
    <property type="molecule type" value="Genomic_DNA"/>
</dbReference>
<dbReference type="Pfam" id="PF04756">
    <property type="entry name" value="OST3_OST6"/>
    <property type="match status" value="1"/>
</dbReference>
<dbReference type="STRING" id="90262.A0A1X2ILF7"/>
<name>A0A1X2ILF7_9FUNG</name>
<dbReference type="CDD" id="cd02961">
    <property type="entry name" value="PDI_a_family"/>
    <property type="match status" value="1"/>
</dbReference>
<evidence type="ECO:0000256" key="8">
    <source>
        <dbReference type="ARBA" id="ARBA00023136"/>
    </source>
</evidence>
<dbReference type="GO" id="GO:0008250">
    <property type="term" value="C:oligosaccharyltransferase complex"/>
    <property type="evidence" value="ECO:0007669"/>
    <property type="project" value="TreeGrafter"/>
</dbReference>
<comment type="function">
    <text evidence="1">Subunit of the oligosaccharyl transferase (OST) complex that catalyzes the initial transfer of a defined glycan (Glc(3)Man(9)GlcNAc(2) in eukaryotes) from the lipid carrier dolichol-pyrophosphate to an asparagine residue within an Asn-X-Ser/Thr consensus motif in nascent polypeptide chains, the first step in protein N-glycosylation. N-glycosylation occurs cotranslationally and the complex associates with the Sec61 complex at the channel-forming translocon complex that mediates protein translocation across the endoplasmic reticulum (ER). All subunits are required for a maximal enzyme activity.</text>
</comment>
<proteinExistence type="inferred from homology"/>